<sequence>PDAPETHWNAVDRAGGRRGAGGRQLEPRQAVHEVERARAETARPRREAVQGPVGEPPEPGALPRALHQGRRHEALEGPERNRQALGRDIEPELRGEQIREPPQEQVVLGLLQEVRASPVRRRRVRQHERFLISTFSSPSVGRNGRATAAARCGAVSSSNAGM</sequence>
<keyword evidence="3" id="KW-1185">Reference proteome</keyword>
<dbReference type="Proteomes" id="UP000266841">
    <property type="component" value="Unassembled WGS sequence"/>
</dbReference>
<name>K0TRK7_THAOC</name>
<organism evidence="2 3">
    <name type="scientific">Thalassiosira oceanica</name>
    <name type="common">Marine diatom</name>
    <dbReference type="NCBI Taxonomy" id="159749"/>
    <lineage>
        <taxon>Eukaryota</taxon>
        <taxon>Sar</taxon>
        <taxon>Stramenopiles</taxon>
        <taxon>Ochrophyta</taxon>
        <taxon>Bacillariophyta</taxon>
        <taxon>Coscinodiscophyceae</taxon>
        <taxon>Thalassiosirophycidae</taxon>
        <taxon>Thalassiosirales</taxon>
        <taxon>Thalassiosiraceae</taxon>
        <taxon>Thalassiosira</taxon>
    </lineage>
</organism>
<feature type="compositionally biased region" description="Basic and acidic residues" evidence="1">
    <location>
        <begin position="25"/>
        <end position="48"/>
    </location>
</feature>
<dbReference type="EMBL" id="AGNL01000156">
    <property type="protein sequence ID" value="EJK77967.1"/>
    <property type="molecule type" value="Genomic_DNA"/>
</dbReference>
<evidence type="ECO:0000313" key="2">
    <source>
        <dbReference type="EMBL" id="EJK77967.1"/>
    </source>
</evidence>
<comment type="caution">
    <text evidence="2">The sequence shown here is derived from an EMBL/GenBank/DDBJ whole genome shotgun (WGS) entry which is preliminary data.</text>
</comment>
<dbReference type="AlphaFoldDB" id="K0TRK7"/>
<evidence type="ECO:0000313" key="3">
    <source>
        <dbReference type="Proteomes" id="UP000266841"/>
    </source>
</evidence>
<accession>K0TRK7</accession>
<gene>
    <name evidence="2" type="ORF">THAOC_00162</name>
</gene>
<reference evidence="2 3" key="1">
    <citation type="journal article" date="2012" name="Genome Biol.">
        <title>Genome and low-iron response of an oceanic diatom adapted to chronic iron limitation.</title>
        <authorList>
            <person name="Lommer M."/>
            <person name="Specht M."/>
            <person name="Roy A.S."/>
            <person name="Kraemer L."/>
            <person name="Andreson R."/>
            <person name="Gutowska M.A."/>
            <person name="Wolf J."/>
            <person name="Bergner S.V."/>
            <person name="Schilhabel M.B."/>
            <person name="Klostermeier U.C."/>
            <person name="Beiko R.G."/>
            <person name="Rosenstiel P."/>
            <person name="Hippler M."/>
            <person name="Laroche J."/>
        </authorList>
    </citation>
    <scope>NUCLEOTIDE SEQUENCE [LARGE SCALE GENOMIC DNA]</scope>
    <source>
        <strain evidence="2 3">CCMP1005</strain>
    </source>
</reference>
<feature type="non-terminal residue" evidence="2">
    <location>
        <position position="1"/>
    </location>
</feature>
<proteinExistence type="predicted"/>
<feature type="region of interest" description="Disordered" evidence="1">
    <location>
        <begin position="1"/>
        <end position="64"/>
    </location>
</feature>
<protein>
    <submittedName>
        <fullName evidence="2">Uncharacterized protein</fullName>
    </submittedName>
</protein>
<evidence type="ECO:0000256" key="1">
    <source>
        <dbReference type="SAM" id="MobiDB-lite"/>
    </source>
</evidence>